<reference evidence="1" key="1">
    <citation type="submission" date="2020-11" db="EMBL/GenBank/DDBJ databases">
        <authorList>
            <person name="Tran Van P."/>
        </authorList>
    </citation>
    <scope>NUCLEOTIDE SEQUENCE</scope>
</reference>
<gene>
    <name evidence="1" type="ORF">OSB1V03_LOCUS13022</name>
</gene>
<accession>A0A7R9KZY7</accession>
<organism evidence="1">
    <name type="scientific">Medioppia subpectinata</name>
    <dbReference type="NCBI Taxonomy" id="1979941"/>
    <lineage>
        <taxon>Eukaryota</taxon>
        <taxon>Metazoa</taxon>
        <taxon>Ecdysozoa</taxon>
        <taxon>Arthropoda</taxon>
        <taxon>Chelicerata</taxon>
        <taxon>Arachnida</taxon>
        <taxon>Acari</taxon>
        <taxon>Acariformes</taxon>
        <taxon>Sarcoptiformes</taxon>
        <taxon>Oribatida</taxon>
        <taxon>Brachypylina</taxon>
        <taxon>Oppioidea</taxon>
        <taxon>Oppiidae</taxon>
        <taxon>Medioppia</taxon>
    </lineage>
</organism>
<dbReference type="Proteomes" id="UP000759131">
    <property type="component" value="Unassembled WGS sequence"/>
</dbReference>
<keyword evidence="2" id="KW-1185">Reference proteome</keyword>
<name>A0A7R9KZY7_9ACAR</name>
<dbReference type="AlphaFoldDB" id="A0A7R9KZY7"/>
<dbReference type="EMBL" id="CAJPIZ010011280">
    <property type="protein sequence ID" value="CAG2113050.1"/>
    <property type="molecule type" value="Genomic_DNA"/>
</dbReference>
<protein>
    <submittedName>
        <fullName evidence="1">Uncharacterized protein</fullName>
    </submittedName>
</protein>
<dbReference type="EMBL" id="OC865855">
    <property type="protein sequence ID" value="CAD7632620.1"/>
    <property type="molecule type" value="Genomic_DNA"/>
</dbReference>
<evidence type="ECO:0000313" key="1">
    <source>
        <dbReference type="EMBL" id="CAD7632620.1"/>
    </source>
</evidence>
<sequence length="80" mass="8767">MRLDRGFHAFTSHPISGDRVLTCALNDESYVDEDIGSPFWGQSVAGFAAKRVTKMAAILLGTALKPRCLPDTCFESLSYL</sequence>
<proteinExistence type="predicted"/>
<evidence type="ECO:0000313" key="2">
    <source>
        <dbReference type="Proteomes" id="UP000759131"/>
    </source>
</evidence>